<sequence>MKKGNISPNKPEIALIDLLAENNLPFKYVGNGEVWLGNRNPDFINTNGKKQVIELFGIYWHPVFDVAKKQEHYRQYGFQSLVIWEDELEKPEKVLAKIRHFVRS</sequence>
<protein>
    <recommendedName>
        <fullName evidence="3">DUF559 domain-containing protein</fullName>
    </recommendedName>
</protein>
<evidence type="ECO:0000313" key="2">
    <source>
        <dbReference type="EMBL" id="QJA82221.1"/>
    </source>
</evidence>
<name>A0A6M3KKP2_9ZZZZ</name>
<reference evidence="2" key="1">
    <citation type="submission" date="2020-03" db="EMBL/GenBank/DDBJ databases">
        <title>The deep terrestrial virosphere.</title>
        <authorList>
            <person name="Holmfeldt K."/>
            <person name="Nilsson E."/>
            <person name="Simone D."/>
            <person name="Lopez-Fernandez M."/>
            <person name="Wu X."/>
            <person name="de Brujin I."/>
            <person name="Lundin D."/>
            <person name="Andersson A."/>
            <person name="Bertilsson S."/>
            <person name="Dopson M."/>
        </authorList>
    </citation>
    <scope>NUCLEOTIDE SEQUENCE</scope>
    <source>
        <strain evidence="2">MM415A00435</strain>
        <strain evidence="1">MM415B00827</strain>
    </source>
</reference>
<gene>
    <name evidence="2" type="ORF">MM415A00435_0035</name>
    <name evidence="1" type="ORF">MM415B00827_0005</name>
</gene>
<organism evidence="2">
    <name type="scientific">viral metagenome</name>
    <dbReference type="NCBI Taxonomy" id="1070528"/>
    <lineage>
        <taxon>unclassified sequences</taxon>
        <taxon>metagenomes</taxon>
        <taxon>organismal metagenomes</taxon>
    </lineage>
</organism>
<dbReference type="AlphaFoldDB" id="A0A6M3KKP2"/>
<proteinExistence type="predicted"/>
<evidence type="ECO:0000313" key="1">
    <source>
        <dbReference type="EMBL" id="QJA62059.1"/>
    </source>
</evidence>
<dbReference type="Gene3D" id="3.40.960.10">
    <property type="entry name" value="VSR Endonuclease"/>
    <property type="match status" value="1"/>
</dbReference>
<dbReference type="SUPFAM" id="SSF52980">
    <property type="entry name" value="Restriction endonuclease-like"/>
    <property type="match status" value="1"/>
</dbReference>
<dbReference type="EMBL" id="MT142482">
    <property type="protein sequence ID" value="QJA82221.1"/>
    <property type="molecule type" value="Genomic_DNA"/>
</dbReference>
<dbReference type="EMBL" id="MT141461">
    <property type="protein sequence ID" value="QJA62059.1"/>
    <property type="molecule type" value="Genomic_DNA"/>
</dbReference>
<evidence type="ECO:0008006" key="3">
    <source>
        <dbReference type="Google" id="ProtNLM"/>
    </source>
</evidence>
<dbReference type="InterPro" id="IPR011335">
    <property type="entry name" value="Restrct_endonuc-II-like"/>
</dbReference>
<accession>A0A6M3KKP2</accession>